<dbReference type="Proteomes" id="UP001500839">
    <property type="component" value="Unassembled WGS sequence"/>
</dbReference>
<keyword evidence="1" id="KW-0472">Membrane</keyword>
<comment type="caution">
    <text evidence="3">The sequence shown here is derived from an EMBL/GenBank/DDBJ whole genome shotgun (WGS) entry which is preliminary data.</text>
</comment>
<dbReference type="PANTHER" id="PTHR37938">
    <property type="entry name" value="BLL0215 PROTEIN"/>
    <property type="match status" value="1"/>
</dbReference>
<feature type="transmembrane region" description="Helical" evidence="1">
    <location>
        <begin position="27"/>
        <end position="48"/>
    </location>
</feature>
<dbReference type="Pfam" id="PF03703">
    <property type="entry name" value="bPH_2"/>
    <property type="match status" value="1"/>
</dbReference>
<proteinExistence type="predicted"/>
<evidence type="ECO:0000313" key="4">
    <source>
        <dbReference type="Proteomes" id="UP001500839"/>
    </source>
</evidence>
<sequence length="165" mass="18473">MAMAYPVSALEQGETVLWHRHPHWKSVLPAAFLLPVLTGVAGICGGLIERHAGPGLTTVLYGVLAAAWCGAVWWRCVLPWLQWRSTHFVVTDRRVMVRQGVFSRSGFELELDRVSDVRYRRSFSERLMGAGTLVLRSSSAEPLEFAGMPGARRVQRLIREEAGWS</sequence>
<dbReference type="EMBL" id="BAABKQ010000001">
    <property type="protein sequence ID" value="GAA4808439.1"/>
    <property type="molecule type" value="Genomic_DNA"/>
</dbReference>
<organism evidence="3 4">
    <name type="scientific">Tomitella cavernea</name>
    <dbReference type="NCBI Taxonomy" id="1387982"/>
    <lineage>
        <taxon>Bacteria</taxon>
        <taxon>Bacillati</taxon>
        <taxon>Actinomycetota</taxon>
        <taxon>Actinomycetes</taxon>
        <taxon>Mycobacteriales</taxon>
        <taxon>Tomitella</taxon>
    </lineage>
</organism>
<dbReference type="PANTHER" id="PTHR37938:SF1">
    <property type="entry name" value="BLL0215 PROTEIN"/>
    <property type="match status" value="1"/>
</dbReference>
<feature type="transmembrane region" description="Helical" evidence="1">
    <location>
        <begin position="60"/>
        <end position="78"/>
    </location>
</feature>
<evidence type="ECO:0000313" key="3">
    <source>
        <dbReference type="EMBL" id="GAA4808439.1"/>
    </source>
</evidence>
<keyword evidence="1" id="KW-1133">Transmembrane helix</keyword>
<reference evidence="4" key="1">
    <citation type="journal article" date="2019" name="Int. J. Syst. Evol. Microbiol.">
        <title>The Global Catalogue of Microorganisms (GCM) 10K type strain sequencing project: providing services to taxonomists for standard genome sequencing and annotation.</title>
        <authorList>
            <consortium name="The Broad Institute Genomics Platform"/>
            <consortium name="The Broad Institute Genome Sequencing Center for Infectious Disease"/>
            <person name="Wu L."/>
            <person name="Ma J."/>
        </authorList>
    </citation>
    <scope>NUCLEOTIDE SEQUENCE [LARGE SCALE GENOMIC DNA]</scope>
    <source>
        <strain evidence="4">JCM 18542</strain>
    </source>
</reference>
<keyword evidence="4" id="KW-1185">Reference proteome</keyword>
<dbReference type="InterPro" id="IPR005182">
    <property type="entry name" value="YdbS-like_PH"/>
</dbReference>
<accession>A0ABP9CFC5</accession>
<protein>
    <submittedName>
        <fullName evidence="3">PH domain-containing protein</fullName>
    </submittedName>
</protein>
<evidence type="ECO:0000256" key="1">
    <source>
        <dbReference type="SAM" id="Phobius"/>
    </source>
</evidence>
<gene>
    <name evidence="3" type="ORF">GCM10023353_10170</name>
</gene>
<keyword evidence="1" id="KW-0812">Transmembrane</keyword>
<name>A0ABP9CFC5_9ACTN</name>
<feature type="domain" description="YdbS-like PH" evidence="2">
    <location>
        <begin position="83"/>
        <end position="158"/>
    </location>
</feature>
<evidence type="ECO:0000259" key="2">
    <source>
        <dbReference type="Pfam" id="PF03703"/>
    </source>
</evidence>